<evidence type="ECO:0000256" key="1">
    <source>
        <dbReference type="ARBA" id="ARBA00010690"/>
    </source>
</evidence>
<comment type="similarity">
    <text evidence="1">Belongs to the type III secretion exporter family.</text>
</comment>
<gene>
    <name evidence="2" type="ORF">HRI96_04160</name>
</gene>
<dbReference type="Proteomes" id="UP000671995">
    <property type="component" value="Chromosome"/>
</dbReference>
<organism evidence="2 3">
    <name type="scientific">Treponema parvum</name>
    <dbReference type="NCBI Taxonomy" id="138851"/>
    <lineage>
        <taxon>Bacteria</taxon>
        <taxon>Pseudomonadati</taxon>
        <taxon>Spirochaetota</taxon>
        <taxon>Spirochaetia</taxon>
        <taxon>Spirochaetales</taxon>
        <taxon>Treponemataceae</taxon>
        <taxon>Treponema</taxon>
    </lineage>
</organism>
<evidence type="ECO:0000313" key="2">
    <source>
        <dbReference type="EMBL" id="QTQ11462.1"/>
    </source>
</evidence>
<dbReference type="AlphaFoldDB" id="A0A975EZ64"/>
<proteinExistence type="inferred from homology"/>
<dbReference type="PANTHER" id="PTHR30531">
    <property type="entry name" value="FLAGELLAR BIOSYNTHETIC PROTEIN FLHB"/>
    <property type="match status" value="1"/>
</dbReference>
<reference evidence="2" key="1">
    <citation type="submission" date="2020-05" db="EMBL/GenBank/DDBJ databases">
        <authorList>
            <person name="Zeng H."/>
            <person name="Chan Y.K."/>
            <person name="Watt R.M."/>
        </authorList>
    </citation>
    <scope>NUCLEOTIDE SEQUENCE</scope>
    <source>
        <strain evidence="2">ATCC 700773</strain>
    </source>
</reference>
<dbReference type="InterPro" id="IPR029025">
    <property type="entry name" value="T3SS_substrate_exporter_C"/>
</dbReference>
<dbReference type="RefSeq" id="WP_210118258.1">
    <property type="nucleotide sequence ID" value="NZ_CP054257.1"/>
</dbReference>
<dbReference type="Pfam" id="PF01312">
    <property type="entry name" value="Bac_export_2"/>
    <property type="match status" value="1"/>
</dbReference>
<dbReference type="InterPro" id="IPR006135">
    <property type="entry name" value="T3SS_substrate_exporter"/>
</dbReference>
<accession>A0A975EZ64</accession>
<dbReference type="GO" id="GO:0009306">
    <property type="term" value="P:protein secretion"/>
    <property type="evidence" value="ECO:0007669"/>
    <property type="project" value="InterPro"/>
</dbReference>
<dbReference type="SUPFAM" id="SSF160544">
    <property type="entry name" value="EscU C-terminal domain-like"/>
    <property type="match status" value="1"/>
</dbReference>
<dbReference type="EMBL" id="CP054257">
    <property type="protein sequence ID" value="QTQ11462.1"/>
    <property type="molecule type" value="Genomic_DNA"/>
</dbReference>
<evidence type="ECO:0000313" key="3">
    <source>
        <dbReference type="Proteomes" id="UP000671995"/>
    </source>
</evidence>
<dbReference type="GO" id="GO:0005886">
    <property type="term" value="C:plasma membrane"/>
    <property type="evidence" value="ECO:0007669"/>
    <property type="project" value="TreeGrafter"/>
</dbReference>
<reference evidence="2" key="2">
    <citation type="journal article" date="2021" name="Microbiol. Resour. Announc.">
        <title>Complete Genome Sequences of Three Human Oral Treponema parvum Isolates.</title>
        <authorList>
            <person name="Zeng H."/>
            <person name="Watt R.M."/>
        </authorList>
    </citation>
    <scope>NUCLEOTIDE SEQUENCE</scope>
    <source>
        <strain evidence="2">ATCC 700773</strain>
    </source>
</reference>
<dbReference type="Gene3D" id="3.40.1690.10">
    <property type="entry name" value="secretion proteins EscU"/>
    <property type="match status" value="1"/>
</dbReference>
<protein>
    <submittedName>
        <fullName evidence="2">EscU/YscU/HrcU family type III secretion system export apparatus switch protein</fullName>
    </submittedName>
</protein>
<sequence>MNFVKKAVALRYPENAQAPFITAAAKGLLAQRLLKIAEENDIAVVRDDALAEVLSFQEVGSCIPEQTWEIVAKIFAFIGYIGDKYE</sequence>
<name>A0A975EZ64_9SPIR</name>
<dbReference type="PANTHER" id="PTHR30531:SF12">
    <property type="entry name" value="FLAGELLAR BIOSYNTHETIC PROTEIN FLHB"/>
    <property type="match status" value="1"/>
</dbReference>